<dbReference type="Pfam" id="PF01027">
    <property type="entry name" value="Bax1-I"/>
    <property type="match status" value="1"/>
</dbReference>
<feature type="transmembrane region" description="Helical" evidence="6">
    <location>
        <begin position="56"/>
        <end position="75"/>
    </location>
</feature>
<keyword evidence="4 6" id="KW-1133">Transmembrane helix</keyword>
<feature type="transmembrane region" description="Helical" evidence="6">
    <location>
        <begin position="205"/>
        <end position="227"/>
    </location>
</feature>
<evidence type="ECO:0000313" key="7">
    <source>
        <dbReference type="EMBL" id="MBI2677791.1"/>
    </source>
</evidence>
<evidence type="ECO:0000256" key="5">
    <source>
        <dbReference type="ARBA" id="ARBA00023136"/>
    </source>
</evidence>
<evidence type="ECO:0000256" key="3">
    <source>
        <dbReference type="ARBA" id="ARBA00022692"/>
    </source>
</evidence>
<dbReference type="EMBL" id="JACPNR010000004">
    <property type="protein sequence ID" value="MBI2677791.1"/>
    <property type="molecule type" value="Genomic_DNA"/>
</dbReference>
<dbReference type="PANTHER" id="PTHR23291:SF50">
    <property type="entry name" value="PROTEIN LIFEGUARD 4"/>
    <property type="match status" value="1"/>
</dbReference>
<feature type="transmembrane region" description="Helical" evidence="6">
    <location>
        <begin position="141"/>
        <end position="159"/>
    </location>
</feature>
<name>A0A932A7X1_9BACT</name>
<feature type="transmembrane region" description="Helical" evidence="6">
    <location>
        <begin position="87"/>
        <end position="105"/>
    </location>
</feature>
<evidence type="ECO:0000256" key="4">
    <source>
        <dbReference type="ARBA" id="ARBA00022989"/>
    </source>
</evidence>
<reference evidence="7" key="1">
    <citation type="submission" date="2020-07" db="EMBL/GenBank/DDBJ databases">
        <title>Huge and variable diversity of episymbiotic CPR bacteria and DPANN archaea in groundwater ecosystems.</title>
        <authorList>
            <person name="He C.Y."/>
            <person name="Keren R."/>
            <person name="Whittaker M."/>
            <person name="Farag I.F."/>
            <person name="Doudna J."/>
            <person name="Cate J.H.D."/>
            <person name="Banfield J.F."/>
        </authorList>
    </citation>
    <scope>NUCLEOTIDE SEQUENCE</scope>
    <source>
        <strain evidence="7">NC_groundwater_580_Pr5_B-0.1um_64_19</strain>
    </source>
</reference>
<evidence type="ECO:0000313" key="8">
    <source>
        <dbReference type="Proteomes" id="UP000779809"/>
    </source>
</evidence>
<protein>
    <submittedName>
        <fullName evidence="7">Bax inhibitor-1/YccA family protein</fullName>
    </submittedName>
</protein>
<gene>
    <name evidence="7" type="ORF">HYX28_03325</name>
</gene>
<evidence type="ECO:0000256" key="2">
    <source>
        <dbReference type="ARBA" id="ARBA00010350"/>
    </source>
</evidence>
<feature type="transmembrane region" description="Helical" evidence="6">
    <location>
        <begin position="111"/>
        <end position="129"/>
    </location>
</feature>
<keyword evidence="3 6" id="KW-0812">Transmembrane</keyword>
<dbReference type="InterPro" id="IPR006214">
    <property type="entry name" value="Bax_inhibitor_1-related"/>
</dbReference>
<keyword evidence="5 6" id="KW-0472">Membrane</keyword>
<comment type="similarity">
    <text evidence="2 6">Belongs to the BI1 family.</text>
</comment>
<proteinExistence type="inferred from homology"/>
<feature type="transmembrane region" description="Helical" evidence="6">
    <location>
        <begin position="22"/>
        <end position="41"/>
    </location>
</feature>
<dbReference type="GO" id="GO:0005886">
    <property type="term" value="C:plasma membrane"/>
    <property type="evidence" value="ECO:0007669"/>
    <property type="project" value="TreeGrafter"/>
</dbReference>
<sequence>MSAQGYTLGNVAAAEKTFIQRVYGWMAAGLTLTGMVAWVVANDADMVNAIIMNRAVFWGLLLLELALVWILTAAIGKMSAGIATSMFLVYAGVNGMTLAVIFLAYTRESIATTFFVTAGTFGAMCVYGMATQRDLTSVGSFCFMALIGLILASVVNVFLHSTALYWVTTYAGILIFVGLTAYDAQKIKQMHAASVEGSEEAKKGSVMGALALYLDFINLFLMLLRLLGRRR</sequence>
<organism evidence="7 8">
    <name type="scientific">Candidatus Korobacter versatilis</name>
    <dbReference type="NCBI Taxonomy" id="658062"/>
    <lineage>
        <taxon>Bacteria</taxon>
        <taxon>Pseudomonadati</taxon>
        <taxon>Acidobacteriota</taxon>
        <taxon>Terriglobia</taxon>
        <taxon>Terriglobales</taxon>
        <taxon>Candidatus Korobacteraceae</taxon>
        <taxon>Candidatus Korobacter</taxon>
    </lineage>
</organism>
<comment type="subcellular location">
    <subcellularLocation>
        <location evidence="1">Membrane</location>
        <topology evidence="1">Multi-pass membrane protein</topology>
    </subcellularLocation>
</comment>
<dbReference type="CDD" id="cd10432">
    <property type="entry name" value="BI-1-like_bacterial"/>
    <property type="match status" value="1"/>
</dbReference>
<dbReference type="Proteomes" id="UP000779809">
    <property type="component" value="Unassembled WGS sequence"/>
</dbReference>
<evidence type="ECO:0000256" key="1">
    <source>
        <dbReference type="ARBA" id="ARBA00004141"/>
    </source>
</evidence>
<accession>A0A932A7X1</accession>
<evidence type="ECO:0000256" key="6">
    <source>
        <dbReference type="RuleBase" id="RU004379"/>
    </source>
</evidence>
<dbReference type="PANTHER" id="PTHR23291">
    <property type="entry name" value="BAX INHIBITOR-RELATED"/>
    <property type="match status" value="1"/>
</dbReference>
<feature type="transmembrane region" description="Helical" evidence="6">
    <location>
        <begin position="165"/>
        <end position="184"/>
    </location>
</feature>
<dbReference type="AlphaFoldDB" id="A0A932A7X1"/>
<comment type="caution">
    <text evidence="7">The sequence shown here is derived from an EMBL/GenBank/DDBJ whole genome shotgun (WGS) entry which is preliminary data.</text>
</comment>